<reference evidence="1 2" key="1">
    <citation type="submission" date="2022-11" db="EMBL/GenBank/DDBJ databases">
        <title>Nonomuraea corallina sp. nov., a new species of the genus Nonomuraea isolated from sea side sediment in Thai sea.</title>
        <authorList>
            <person name="Ngamcharungchit C."/>
            <person name="Matsumoto A."/>
            <person name="Suriyachadkun C."/>
            <person name="Panbangred W."/>
            <person name="Inahashi Y."/>
            <person name="Intra B."/>
        </authorList>
    </citation>
    <scope>NUCLEOTIDE SEQUENCE [LARGE SCALE GENOMIC DNA]</scope>
    <source>
        <strain evidence="1 2">DSM 43553</strain>
    </source>
</reference>
<keyword evidence="2" id="KW-1185">Reference proteome</keyword>
<dbReference type="Gene3D" id="1.10.10.660">
    <property type="entry name" value="conserved protein of unknown function from Enterococcus faecalis V583"/>
    <property type="match status" value="1"/>
</dbReference>
<organism evidence="1 2">
    <name type="scientific">Nonomuraea ferruginea</name>
    <dbReference type="NCBI Taxonomy" id="46174"/>
    <lineage>
        <taxon>Bacteria</taxon>
        <taxon>Bacillati</taxon>
        <taxon>Actinomycetota</taxon>
        <taxon>Actinomycetes</taxon>
        <taxon>Streptosporangiales</taxon>
        <taxon>Streptosporangiaceae</taxon>
        <taxon>Nonomuraea</taxon>
    </lineage>
</organism>
<dbReference type="Gene3D" id="3.90.1710.10">
    <property type="entry name" value="Enterococcus faecalis V583 domain"/>
    <property type="match status" value="1"/>
</dbReference>
<protein>
    <submittedName>
        <fullName evidence="1">DUF1116 domain-containing protein</fullName>
    </submittedName>
</protein>
<dbReference type="InterPro" id="IPR024033">
    <property type="entry name" value="OXTCase_su_AllG_h-dom"/>
</dbReference>
<proteinExistence type="predicted"/>
<dbReference type="RefSeq" id="WP_271280108.1">
    <property type="nucleotide sequence ID" value="NZ_BAABFD010000006.1"/>
</dbReference>
<dbReference type="InterPro" id="IPR009499">
    <property type="entry name" value="AllG-like"/>
</dbReference>
<gene>
    <name evidence="1" type="ORF">OUY24_40825</name>
</gene>
<name>A0ABT4TBX4_9ACTN</name>
<comment type="caution">
    <text evidence="1">The sequence shown here is derived from an EMBL/GenBank/DDBJ whole genome shotgun (WGS) entry which is preliminary data.</text>
</comment>
<sequence length="477" mass="49196">MNATDTATPVRLPGEVNVVNIGLPLFAEAIAEQKRPVVQVDWRIPGGGDAEVVAALRRLYGRHAATIDAANKEVFRRLDRGAPQLVGVRTAGEVIPILAEGRVLLHCGPRIAIEDTVDPLRRSMRAAVCAEGWARDPEEADALLLDGSVRLEPANAHGVVVPMATAMGPGTPVWAVELADAGVTTYAPIGQGPGDVAWFGRDTPGAIDRLVLLREVVGPVLAAALAEAGPVDVMSLAAQAVAMGDDVHVRTQAATNLLLRNLLPALVSGDHPRRTEAATFLSGNHLLFLTLAMAAARALTAWAAEVENSSVVTGMARNGTDFAAWLAGPSSDWHLAPAPMVERALYHPGRSEADAAPDIGDSSVLELVGLGGAAAAGSPAVAQIVGGTMAAAAELTTQLDQVCVGNSSRFMIPVWGMKGSPVGVDVRKVVELGITPQVTTGILHNADGSGQVGAGVATAPVQAFVDTMMALDAKLGS</sequence>
<accession>A0ABT4TBX4</accession>
<dbReference type="EMBL" id="JAPNUD010000245">
    <property type="protein sequence ID" value="MDA0647007.1"/>
    <property type="molecule type" value="Genomic_DNA"/>
</dbReference>
<dbReference type="Pfam" id="PF06545">
    <property type="entry name" value="AllG"/>
    <property type="match status" value="1"/>
</dbReference>
<dbReference type="Proteomes" id="UP001212498">
    <property type="component" value="Unassembled WGS sequence"/>
</dbReference>
<evidence type="ECO:0000313" key="2">
    <source>
        <dbReference type="Proteomes" id="UP001212498"/>
    </source>
</evidence>
<evidence type="ECO:0000313" key="1">
    <source>
        <dbReference type="EMBL" id="MDA0647007.1"/>
    </source>
</evidence>
<dbReference type="Gene3D" id="3.90.1700.10">
    <property type="entry name" value="v583 domain like"/>
    <property type="match status" value="1"/>
</dbReference>
<dbReference type="Gene3D" id="3.40.50.720">
    <property type="entry name" value="NAD(P)-binding Rossmann-like Domain"/>
    <property type="match status" value="1"/>
</dbReference>